<reference evidence="2" key="1">
    <citation type="journal article" date="2019" name="Int. J. Syst. Evol. Microbiol.">
        <title>The Global Catalogue of Microorganisms (GCM) 10K type strain sequencing project: providing services to taxonomists for standard genome sequencing and annotation.</title>
        <authorList>
            <consortium name="The Broad Institute Genomics Platform"/>
            <consortium name="The Broad Institute Genome Sequencing Center for Infectious Disease"/>
            <person name="Wu L."/>
            <person name="Ma J."/>
        </authorList>
    </citation>
    <scope>NUCLEOTIDE SEQUENCE [LARGE SCALE GENOMIC DNA]</scope>
    <source>
        <strain evidence="2">CGMCC 1.12295</strain>
    </source>
</reference>
<sequence>MMRTYFIYLIKDEFADYFYGRESRFYQLFAGSHSSSGDLEEIIHKQIEYITEPLPYLDLHKLFSQYAKDQSIYIKGKVYCMGQAKEKNGAELAIEEEWLQLNAWGGFESETIFFEVLRQFDGHFFAVDIENERYGWIKPVKERKYI</sequence>
<gene>
    <name evidence="1" type="primary">sirA</name>
    <name evidence="1" type="ORF">ACFSCZ_00760</name>
</gene>
<protein>
    <submittedName>
        <fullName evidence="1">Sporulation inhibitor of replication protein SirA</fullName>
    </submittedName>
</protein>
<comment type="caution">
    <text evidence="1">The sequence shown here is derived from an EMBL/GenBank/DDBJ whole genome shotgun (WGS) entry which is preliminary data.</text>
</comment>
<evidence type="ECO:0000313" key="1">
    <source>
        <dbReference type="EMBL" id="MFD1705278.1"/>
    </source>
</evidence>
<dbReference type="InterPro" id="IPR038449">
    <property type="entry name" value="SirA_sf"/>
</dbReference>
<dbReference type="RefSeq" id="WP_380771558.1">
    <property type="nucleotide sequence ID" value="NZ_JBHUEO010000002.1"/>
</dbReference>
<organism evidence="1 2">
    <name type="scientific">Siminovitchia sediminis</name>
    <dbReference type="NCBI Taxonomy" id="1274353"/>
    <lineage>
        <taxon>Bacteria</taxon>
        <taxon>Bacillati</taxon>
        <taxon>Bacillota</taxon>
        <taxon>Bacilli</taxon>
        <taxon>Bacillales</taxon>
        <taxon>Bacillaceae</taxon>
        <taxon>Siminovitchia</taxon>
    </lineage>
</organism>
<evidence type="ECO:0000313" key="2">
    <source>
        <dbReference type="Proteomes" id="UP001597301"/>
    </source>
</evidence>
<dbReference type="InterPro" id="IPR019683">
    <property type="entry name" value="SirA"/>
</dbReference>
<accession>A0ABW4KDY1</accession>
<dbReference type="Gene3D" id="3.30.310.250">
    <property type="entry name" value="Sporulation inhibitor of replication protein SirA"/>
    <property type="match status" value="1"/>
</dbReference>
<dbReference type="Proteomes" id="UP001597301">
    <property type="component" value="Unassembled WGS sequence"/>
</dbReference>
<dbReference type="Pfam" id="PF10747">
    <property type="entry name" value="SirA"/>
    <property type="match status" value="1"/>
</dbReference>
<keyword evidence="2" id="KW-1185">Reference proteome</keyword>
<name>A0ABW4KDY1_9BACI</name>
<dbReference type="EMBL" id="JBHUEO010000002">
    <property type="protein sequence ID" value="MFD1705278.1"/>
    <property type="molecule type" value="Genomic_DNA"/>
</dbReference>
<proteinExistence type="predicted"/>